<organism evidence="4 5">
    <name type="scientific">Phanerochaete carnosa (strain HHB-10118-sp)</name>
    <name type="common">White-rot fungus</name>
    <name type="synonym">Peniophora carnosa</name>
    <dbReference type="NCBI Taxonomy" id="650164"/>
    <lineage>
        <taxon>Eukaryota</taxon>
        <taxon>Fungi</taxon>
        <taxon>Dikarya</taxon>
        <taxon>Basidiomycota</taxon>
        <taxon>Agaricomycotina</taxon>
        <taxon>Agaricomycetes</taxon>
        <taxon>Polyporales</taxon>
        <taxon>Phanerochaetaceae</taxon>
        <taxon>Phanerochaete</taxon>
    </lineage>
</organism>
<dbReference type="OrthoDB" id="2627610at2759"/>
<dbReference type="HOGENOM" id="CLU_000288_57_36_1"/>
<dbReference type="InterPro" id="IPR036322">
    <property type="entry name" value="WD40_repeat_dom_sf"/>
</dbReference>
<proteinExistence type="predicted"/>
<keyword evidence="2" id="KW-0677">Repeat</keyword>
<dbReference type="InParanoid" id="K5VZH7"/>
<name>K5VZH7_PHACS</name>
<reference evidence="4 5" key="1">
    <citation type="journal article" date="2012" name="BMC Genomics">
        <title>Comparative genomics of the white-rot fungi, Phanerochaete carnosa and P. chrysosporium, to elucidate the genetic basis of the distinct wood types they colonize.</title>
        <authorList>
            <person name="Suzuki H."/>
            <person name="MacDonald J."/>
            <person name="Syed K."/>
            <person name="Salamov A."/>
            <person name="Hori C."/>
            <person name="Aerts A."/>
            <person name="Henrissat B."/>
            <person name="Wiebenga A."/>
            <person name="vanKuyk P.A."/>
            <person name="Barry K."/>
            <person name="Lindquist E."/>
            <person name="LaButti K."/>
            <person name="Lapidus A."/>
            <person name="Lucas S."/>
            <person name="Coutinho P."/>
            <person name="Gong Y."/>
            <person name="Samejima M."/>
            <person name="Mahadevan R."/>
            <person name="Abou-Zaid M."/>
            <person name="de Vries R.P."/>
            <person name="Igarashi K."/>
            <person name="Yadav J.S."/>
            <person name="Grigoriev I.V."/>
            <person name="Master E.R."/>
        </authorList>
    </citation>
    <scope>NUCLEOTIDE SEQUENCE [LARGE SCALE GENOMIC DNA]</scope>
    <source>
        <strain evidence="4 5">HHB-10118-sp</strain>
    </source>
</reference>
<keyword evidence="1 3" id="KW-0853">WD repeat</keyword>
<keyword evidence="5" id="KW-1185">Reference proteome</keyword>
<protein>
    <submittedName>
        <fullName evidence="4">Uncharacterized protein</fullName>
    </submittedName>
</protein>
<sequence>MERRFGELKEIVAGAGYHRLLDAGDARSGAAAEGIVAQEVGDVDETSIVEFESEGEVPDPLDVLLDYILETTDVETAIASDDDVWSIVGGKSVVDFASYLRHTQPPVQVIGTVGSLSMEDVISHEQALGFTRRVITASDSAEWPDASIDGVGCQCLKDGRVFIGPSNAETRPLNLQRLAFTDSRNPSHRCHSLALSADGKFLAASFNSHTESVSALCFSLIDYTLVSGSDDGTVIVWDTRCGHVLLHLVHGEPVGSIAYAPQNALIATGSATNGSMKVWDASSGACLHSFSVDGKLYMLAFSPHSSCLCVDLGAFCILYDIHTYARTATLQHDVEKWLQSSMSHQGDCIVTGSALNIPGPVKIWSTATGEELLTIDHPKKLSRPVAFSPDGAEVVAGCDADTTAVTYD</sequence>
<dbReference type="PANTHER" id="PTHR19857:SF8">
    <property type="entry name" value="ANGIO-ASSOCIATED MIGRATORY CELL PROTEIN"/>
    <property type="match status" value="1"/>
</dbReference>
<evidence type="ECO:0000313" key="5">
    <source>
        <dbReference type="Proteomes" id="UP000008370"/>
    </source>
</evidence>
<evidence type="ECO:0000256" key="3">
    <source>
        <dbReference type="PROSITE-ProRule" id="PRU00221"/>
    </source>
</evidence>
<dbReference type="InterPro" id="IPR001680">
    <property type="entry name" value="WD40_rpt"/>
</dbReference>
<accession>K5VZH7</accession>
<evidence type="ECO:0000256" key="2">
    <source>
        <dbReference type="ARBA" id="ARBA00022737"/>
    </source>
</evidence>
<dbReference type="InterPro" id="IPR015943">
    <property type="entry name" value="WD40/YVTN_repeat-like_dom_sf"/>
</dbReference>
<dbReference type="PROSITE" id="PS50082">
    <property type="entry name" value="WD_REPEATS_2"/>
    <property type="match status" value="2"/>
</dbReference>
<feature type="repeat" description="WD" evidence="3">
    <location>
        <begin position="206"/>
        <end position="240"/>
    </location>
</feature>
<dbReference type="Gene3D" id="2.130.10.10">
    <property type="entry name" value="YVTN repeat-like/Quinoprotein amine dehydrogenase"/>
    <property type="match status" value="2"/>
</dbReference>
<dbReference type="KEGG" id="pco:PHACADRAFT_208150"/>
<dbReference type="Proteomes" id="UP000008370">
    <property type="component" value="Unassembled WGS sequence"/>
</dbReference>
<dbReference type="STRING" id="650164.K5VZH7"/>
<dbReference type="PROSITE" id="PS50294">
    <property type="entry name" value="WD_REPEATS_REGION"/>
    <property type="match status" value="1"/>
</dbReference>
<dbReference type="PANTHER" id="PTHR19857">
    <property type="entry name" value="MITOCHONDRIAL DIVISION PROTEIN 1-RELATED"/>
    <property type="match status" value="1"/>
</dbReference>
<dbReference type="RefSeq" id="XP_007394812.1">
    <property type="nucleotide sequence ID" value="XM_007394750.1"/>
</dbReference>
<dbReference type="PROSITE" id="PS00678">
    <property type="entry name" value="WD_REPEATS_1"/>
    <property type="match status" value="1"/>
</dbReference>
<dbReference type="GeneID" id="18912703"/>
<dbReference type="SMART" id="SM00320">
    <property type="entry name" value="WD40"/>
    <property type="match status" value="5"/>
</dbReference>
<dbReference type="SUPFAM" id="SSF50978">
    <property type="entry name" value="WD40 repeat-like"/>
    <property type="match status" value="1"/>
</dbReference>
<feature type="repeat" description="WD" evidence="3">
    <location>
        <begin position="247"/>
        <end position="289"/>
    </location>
</feature>
<dbReference type="InterPro" id="IPR051179">
    <property type="entry name" value="WD_repeat_multifunction"/>
</dbReference>
<dbReference type="Pfam" id="PF00400">
    <property type="entry name" value="WD40"/>
    <property type="match status" value="2"/>
</dbReference>
<evidence type="ECO:0000256" key="1">
    <source>
        <dbReference type="ARBA" id="ARBA00022574"/>
    </source>
</evidence>
<dbReference type="InterPro" id="IPR019775">
    <property type="entry name" value="WD40_repeat_CS"/>
</dbReference>
<dbReference type="EMBL" id="JH930471">
    <property type="protein sequence ID" value="EKM56983.1"/>
    <property type="molecule type" value="Genomic_DNA"/>
</dbReference>
<dbReference type="AlphaFoldDB" id="K5VZH7"/>
<gene>
    <name evidence="4" type="ORF">PHACADRAFT_208150</name>
</gene>
<evidence type="ECO:0000313" key="4">
    <source>
        <dbReference type="EMBL" id="EKM56983.1"/>
    </source>
</evidence>